<geneLocation type="plasmid" evidence="1 2">
    <name>pHALXA01</name>
</geneLocation>
<dbReference type="GeneID" id="10795494"/>
<gene>
    <name evidence="1" type="ordered locus">Halxa_0645</name>
</gene>
<keyword evidence="1" id="KW-0614">Plasmid</keyword>
<dbReference type="KEGG" id="hxa:Halxa_0645"/>
<name>F8DDX2_HALXS</name>
<dbReference type="AlphaFoldDB" id="F8DDX2"/>
<dbReference type="Proteomes" id="UP000006794">
    <property type="component" value="Plasmid pHALXA01"/>
</dbReference>
<sequence length="239" mass="27676">MSTGRFAFDIETINPQLEAHQKPDFQNPEHFELFSLCCAYQPEPGANIEHEVFFRQGRDAASELDLIEETLEWFDVRDAESIITYNGEYFDFTQFEGRARVAADDLGDRHDVVDQVESFLASIGSDDLKEDSWDCFGDYTRFEETCEYCGIEPPRTMLSEFDVDTSDYPEHRSTTDAMKRYFVGRDVPVVGEKYLDLLEVGATETKTFCELHRMLEHYAATDVVPLFELADERPFDRYV</sequence>
<dbReference type="InterPro" id="IPR036397">
    <property type="entry name" value="RNaseH_sf"/>
</dbReference>
<dbReference type="RefSeq" id="WP_013875953.1">
    <property type="nucleotide sequence ID" value="NC_015658.1"/>
</dbReference>
<reference evidence="2" key="1">
    <citation type="journal article" date="2012" name="Stand. Genomic Sci.">
        <title>Complete genome sequence of Halopiger xanaduensis type strain (SH-6(T)).</title>
        <authorList>
            <person name="Anderson I."/>
            <person name="Tindall B.J."/>
            <person name="Rohde M."/>
            <person name="Lucas S."/>
            <person name="Han J."/>
            <person name="Lapidus A."/>
            <person name="Cheng J.F."/>
            <person name="Goodwin L."/>
            <person name="Pitluck S."/>
            <person name="Peters L."/>
            <person name="Pati A."/>
            <person name="Mikhailova N."/>
            <person name="Pagani I."/>
            <person name="Teshima H."/>
            <person name="Han C."/>
            <person name="Tapia R."/>
            <person name="Land M."/>
            <person name="Woyke T."/>
            <person name="Klenk H.P."/>
            <person name="Kyrpides N."/>
            <person name="Ivanova N."/>
        </authorList>
    </citation>
    <scope>NUCLEOTIDE SEQUENCE [LARGE SCALE GENOMIC DNA]</scope>
    <source>
        <strain evidence="2">DSM 18323 / JCM 14033 / SH-6</strain>
        <plasmid evidence="2">Plasmid pHALXA01</plasmid>
    </source>
</reference>
<dbReference type="Gene3D" id="3.30.420.10">
    <property type="entry name" value="Ribonuclease H-like superfamily/Ribonuclease H"/>
    <property type="match status" value="1"/>
</dbReference>
<evidence type="ECO:0000313" key="1">
    <source>
        <dbReference type="EMBL" id="AEH39226.1"/>
    </source>
</evidence>
<dbReference type="HOGENOM" id="CLU_1096686_0_0_2"/>
<accession>F8DDX2</accession>
<evidence type="ECO:0000313" key="2">
    <source>
        <dbReference type="Proteomes" id="UP000006794"/>
    </source>
</evidence>
<dbReference type="InterPro" id="IPR012337">
    <property type="entry name" value="RNaseH-like_sf"/>
</dbReference>
<dbReference type="GO" id="GO:0003676">
    <property type="term" value="F:nucleic acid binding"/>
    <property type="evidence" value="ECO:0007669"/>
    <property type="project" value="InterPro"/>
</dbReference>
<dbReference type="OrthoDB" id="323192at2157"/>
<organism evidence="1 2">
    <name type="scientific">Halopiger xanaduensis (strain DSM 18323 / JCM 14033 / SH-6)</name>
    <dbReference type="NCBI Taxonomy" id="797210"/>
    <lineage>
        <taxon>Archaea</taxon>
        <taxon>Methanobacteriati</taxon>
        <taxon>Methanobacteriota</taxon>
        <taxon>Stenosarchaea group</taxon>
        <taxon>Halobacteria</taxon>
        <taxon>Halobacteriales</taxon>
        <taxon>Natrialbaceae</taxon>
        <taxon>Halopiger</taxon>
    </lineage>
</organism>
<dbReference type="EMBL" id="CP002840">
    <property type="protein sequence ID" value="AEH39226.1"/>
    <property type="molecule type" value="Genomic_DNA"/>
</dbReference>
<keyword evidence="2" id="KW-1185">Reference proteome</keyword>
<protein>
    <submittedName>
        <fullName evidence="1">Uncharacterized protein</fullName>
    </submittedName>
</protein>
<dbReference type="SUPFAM" id="SSF53098">
    <property type="entry name" value="Ribonuclease H-like"/>
    <property type="match status" value="1"/>
</dbReference>
<proteinExistence type="predicted"/>